<dbReference type="InterPro" id="IPR002110">
    <property type="entry name" value="Ankyrin_rpt"/>
</dbReference>
<feature type="repeat" description="ANK" evidence="3">
    <location>
        <begin position="266"/>
        <end position="298"/>
    </location>
</feature>
<gene>
    <name evidence="4" type="primary">SWPV1-043</name>
</gene>
<dbReference type="Proteomes" id="UP000315116">
    <property type="component" value="Segment"/>
</dbReference>
<dbReference type="PANTHER" id="PTHR24198:SF165">
    <property type="entry name" value="ANKYRIN REPEAT-CONTAINING PROTEIN-RELATED"/>
    <property type="match status" value="1"/>
</dbReference>
<evidence type="ECO:0000256" key="3">
    <source>
        <dbReference type="PROSITE-ProRule" id="PRU00023"/>
    </source>
</evidence>
<proteinExistence type="predicted"/>
<sequence>MYDINIDYNTIELYKAVKYKTYDILDVLLKKQRYKNTINDFLILKYTILQDDYISLIKFIDKGFDINIIDSFGYTLLRYAVENNCIRVSKLLLENGFRISTNDYILLFTAIHNRNIEIIDLLIIHGINVDAVDLKGYNALYYAVRSNDNAIVSFLLIKGASIETVNKYSLLHYLVTSRNTMNTLTTLLEYGADTDLIDNFKAPIHTAVEYNNNEAVLKFINKNVDINVADSLIGLTPLHYAIKQHNYEVSVILIKNGADVNKKDNNENTPLFSAVKINDIKFTKLLLDNGAILNVSNILGETPVEVAINNNCFNIVEFIMEYFKNSNDI</sequence>
<dbReference type="SUPFAM" id="SSF48403">
    <property type="entry name" value="Ankyrin repeat"/>
    <property type="match status" value="1"/>
</dbReference>
<dbReference type="Pfam" id="PF00023">
    <property type="entry name" value="Ank"/>
    <property type="match status" value="1"/>
</dbReference>
<dbReference type="PROSITE" id="PS50297">
    <property type="entry name" value="ANK_REP_REGION"/>
    <property type="match status" value="3"/>
</dbReference>
<evidence type="ECO:0000256" key="1">
    <source>
        <dbReference type="ARBA" id="ARBA00022737"/>
    </source>
</evidence>
<accession>A0A1V0S7Q6</accession>
<reference evidence="4 5" key="1">
    <citation type="journal article" date="2017" name="BMC Genomics">
        <title>Genomic characterization of two novel pathogenic avipoxviruses isolated from pacific shearwaters (Ardenna spp.).</title>
        <authorList>
            <person name="Sarker S."/>
            <person name="Das S."/>
            <person name="Lavers J.L."/>
            <person name="Hutton I."/>
            <person name="Helbig K."/>
            <person name="Imbery J."/>
            <person name="Upton C."/>
            <person name="Raidal S.R."/>
        </authorList>
    </citation>
    <scope>NUCLEOTIDE SEQUENCE [LARGE SCALE GENOMIC DNA]</scope>
    <source>
        <strain evidence="4 5">SWPV-1</strain>
    </source>
</reference>
<evidence type="ECO:0000313" key="4">
    <source>
        <dbReference type="EMBL" id="ARF02658.1"/>
    </source>
</evidence>
<dbReference type="EMBL" id="KX857216">
    <property type="protein sequence ID" value="ARF02658.1"/>
    <property type="molecule type" value="Genomic_DNA"/>
</dbReference>
<dbReference type="PANTHER" id="PTHR24198">
    <property type="entry name" value="ANKYRIN REPEAT AND PROTEIN KINASE DOMAIN-CONTAINING PROTEIN"/>
    <property type="match status" value="1"/>
</dbReference>
<organism evidence="4 5">
    <name type="scientific">Shearwaterpox virus</name>
    <dbReference type="NCBI Taxonomy" id="1974596"/>
    <lineage>
        <taxon>Viruses</taxon>
        <taxon>Varidnaviria</taxon>
        <taxon>Bamfordvirae</taxon>
        <taxon>Nucleocytoviricota</taxon>
        <taxon>Pokkesviricetes</taxon>
        <taxon>Chitovirales</taxon>
        <taxon>Poxviridae</taxon>
        <taxon>Chordopoxvirinae</taxon>
        <taxon>Avipoxvirus</taxon>
        <taxon>Avipoxvirus canarypox</taxon>
        <taxon>Canarypox virus</taxon>
    </lineage>
</organism>
<feature type="repeat" description="ANK" evidence="3">
    <location>
        <begin position="233"/>
        <end position="265"/>
    </location>
</feature>
<keyword evidence="2 3" id="KW-0040">ANK repeat</keyword>
<dbReference type="Pfam" id="PF12796">
    <property type="entry name" value="Ank_2"/>
    <property type="match status" value="2"/>
</dbReference>
<feature type="repeat" description="ANK" evidence="3">
    <location>
        <begin position="199"/>
        <end position="231"/>
    </location>
</feature>
<feature type="repeat" description="ANK" evidence="3">
    <location>
        <begin position="72"/>
        <end position="104"/>
    </location>
</feature>
<keyword evidence="1" id="KW-0677">Repeat</keyword>
<dbReference type="Gene3D" id="1.25.40.20">
    <property type="entry name" value="Ankyrin repeat-containing domain"/>
    <property type="match status" value="3"/>
</dbReference>
<dbReference type="PROSITE" id="PS50088">
    <property type="entry name" value="ANK_REPEAT"/>
    <property type="match status" value="6"/>
</dbReference>
<name>A0A1V0S7Q6_CNPV</name>
<dbReference type="SMART" id="SM00248">
    <property type="entry name" value="ANK"/>
    <property type="match status" value="10"/>
</dbReference>
<evidence type="ECO:0000313" key="5">
    <source>
        <dbReference type="Proteomes" id="UP000315116"/>
    </source>
</evidence>
<feature type="repeat" description="ANK" evidence="3">
    <location>
        <begin position="166"/>
        <end position="199"/>
    </location>
</feature>
<dbReference type="InterPro" id="IPR036770">
    <property type="entry name" value="Ankyrin_rpt-contain_sf"/>
</dbReference>
<feature type="repeat" description="ANK" evidence="3">
    <location>
        <begin position="135"/>
        <end position="167"/>
    </location>
</feature>
<evidence type="ECO:0000256" key="2">
    <source>
        <dbReference type="ARBA" id="ARBA00023043"/>
    </source>
</evidence>
<protein>
    <submittedName>
        <fullName evidence="4">SWPV1-043</fullName>
    </submittedName>
</protein>